<dbReference type="CDD" id="cd06698">
    <property type="entry name" value="PDZ1_hSTXBP4-PDZ2_GgSTXBP4-like"/>
    <property type="match status" value="1"/>
</dbReference>
<protein>
    <recommendedName>
        <fullName evidence="1">PDZ domain-containing protein</fullName>
    </recommendedName>
</protein>
<dbReference type="InterPro" id="IPR001478">
    <property type="entry name" value="PDZ"/>
</dbReference>
<evidence type="ECO:0000259" key="1">
    <source>
        <dbReference type="PROSITE" id="PS50106"/>
    </source>
</evidence>
<dbReference type="GO" id="GO:0031410">
    <property type="term" value="C:cytoplasmic vesicle"/>
    <property type="evidence" value="ECO:0007669"/>
    <property type="project" value="TreeGrafter"/>
</dbReference>
<feature type="domain" description="PDZ" evidence="1">
    <location>
        <begin position="18"/>
        <end position="92"/>
    </location>
</feature>
<dbReference type="GO" id="GO:0061178">
    <property type="term" value="P:regulation of insulin secretion involved in cellular response to glucose stimulus"/>
    <property type="evidence" value="ECO:0007669"/>
    <property type="project" value="TreeGrafter"/>
</dbReference>
<sequence length="231" mass="25281">FNKNISSFVSWELLNDSVIQLICVAKGTGLGLVVKGGANRAEGPMVFIQEIVPGGDCQKDGRLQVGDQLVSINKESLIGVTNEEARSILTRTKLRSSTSETRQTEGGLKQNNRKLLSISMTTRLNGGQRTVFERHPNPVITVEPIKTCEENESEAHQCSSRSMFSPPPAVCIDPCVCVCVFQALDLIGLKPTDAQRQVLRSRLRADPTGTVAFTGTTTAPIILHFTQRRFK</sequence>
<dbReference type="Proteomes" id="UP000261380">
    <property type="component" value="Unplaced"/>
</dbReference>
<dbReference type="Gene3D" id="2.30.42.10">
    <property type="match status" value="1"/>
</dbReference>
<dbReference type="STRING" id="32473.ENSXCOP00000004331"/>
<evidence type="ECO:0000313" key="2">
    <source>
        <dbReference type="Ensembl" id="ENSXCOP00000004331.1"/>
    </source>
</evidence>
<dbReference type="SMART" id="SM00228">
    <property type="entry name" value="PDZ"/>
    <property type="match status" value="1"/>
</dbReference>
<dbReference type="AlphaFoldDB" id="A0A3B5L3A0"/>
<dbReference type="PANTHER" id="PTHR19964:SF16">
    <property type="entry name" value="SYNTAXIN-BINDING PROTEIN 4"/>
    <property type="match status" value="1"/>
</dbReference>
<dbReference type="Ensembl" id="ENSXCOT00000004378.1">
    <property type="protein sequence ID" value="ENSXCOP00000004331.1"/>
    <property type="gene ID" value="ENSXCOG00000003413.1"/>
</dbReference>
<organism evidence="2 3">
    <name type="scientific">Xiphophorus couchianus</name>
    <name type="common">Monterrey platyfish</name>
    <dbReference type="NCBI Taxonomy" id="32473"/>
    <lineage>
        <taxon>Eukaryota</taxon>
        <taxon>Metazoa</taxon>
        <taxon>Chordata</taxon>
        <taxon>Craniata</taxon>
        <taxon>Vertebrata</taxon>
        <taxon>Euteleostomi</taxon>
        <taxon>Actinopterygii</taxon>
        <taxon>Neopterygii</taxon>
        <taxon>Teleostei</taxon>
        <taxon>Neoteleostei</taxon>
        <taxon>Acanthomorphata</taxon>
        <taxon>Ovalentaria</taxon>
        <taxon>Atherinomorphae</taxon>
        <taxon>Cyprinodontiformes</taxon>
        <taxon>Poeciliidae</taxon>
        <taxon>Poeciliinae</taxon>
        <taxon>Xiphophorus</taxon>
    </lineage>
</organism>
<dbReference type="PROSITE" id="PS50106">
    <property type="entry name" value="PDZ"/>
    <property type="match status" value="1"/>
</dbReference>
<proteinExistence type="predicted"/>
<dbReference type="GO" id="GO:0008286">
    <property type="term" value="P:insulin receptor signaling pathway"/>
    <property type="evidence" value="ECO:0007669"/>
    <property type="project" value="TreeGrafter"/>
</dbReference>
<dbReference type="SUPFAM" id="SSF50156">
    <property type="entry name" value="PDZ domain-like"/>
    <property type="match status" value="1"/>
</dbReference>
<dbReference type="InterPro" id="IPR051342">
    <property type="entry name" value="PDZ_scaffold"/>
</dbReference>
<reference evidence="2" key="1">
    <citation type="submission" date="2025-08" db="UniProtKB">
        <authorList>
            <consortium name="Ensembl"/>
        </authorList>
    </citation>
    <scope>IDENTIFICATION</scope>
</reference>
<dbReference type="Pfam" id="PF00595">
    <property type="entry name" value="PDZ"/>
    <property type="match status" value="1"/>
</dbReference>
<evidence type="ECO:0000313" key="3">
    <source>
        <dbReference type="Proteomes" id="UP000261380"/>
    </source>
</evidence>
<reference evidence="2" key="2">
    <citation type="submission" date="2025-09" db="UniProtKB">
        <authorList>
            <consortium name="Ensembl"/>
        </authorList>
    </citation>
    <scope>IDENTIFICATION</scope>
</reference>
<dbReference type="GO" id="GO:0019905">
    <property type="term" value="F:syntaxin binding"/>
    <property type="evidence" value="ECO:0007669"/>
    <property type="project" value="TreeGrafter"/>
</dbReference>
<dbReference type="PANTHER" id="PTHR19964">
    <property type="entry name" value="MULTIPLE PDZ DOMAIN PROTEIN"/>
    <property type="match status" value="1"/>
</dbReference>
<accession>A0A3B5L3A0</accession>
<name>A0A3B5L3A0_9TELE</name>
<dbReference type="GeneTree" id="ENSGT00390000002226"/>
<keyword evidence="3" id="KW-1185">Reference proteome</keyword>
<dbReference type="InterPro" id="IPR036034">
    <property type="entry name" value="PDZ_sf"/>
</dbReference>